<dbReference type="Gene3D" id="3.40.1350.10">
    <property type="match status" value="1"/>
</dbReference>
<proteinExistence type="predicted"/>
<dbReference type="Pfam" id="PF18899">
    <property type="entry name" value="DUF5655"/>
    <property type="match status" value="1"/>
</dbReference>
<dbReference type="GO" id="GO:0003676">
    <property type="term" value="F:nucleic acid binding"/>
    <property type="evidence" value="ECO:0007669"/>
    <property type="project" value="InterPro"/>
</dbReference>
<evidence type="ECO:0000313" key="3">
    <source>
        <dbReference type="Proteomes" id="UP000033699"/>
    </source>
</evidence>
<evidence type="ECO:0000259" key="1">
    <source>
        <dbReference type="Pfam" id="PF18899"/>
    </source>
</evidence>
<dbReference type="OrthoDB" id="9798761at2"/>
<dbReference type="Proteomes" id="UP000033699">
    <property type="component" value="Unassembled WGS sequence"/>
</dbReference>
<dbReference type="PATRIC" id="fig|359131.3.peg.203"/>
<reference evidence="2 3" key="1">
    <citation type="submission" date="2015-02" db="EMBL/GenBank/DDBJ databases">
        <authorList>
            <person name="Ju K.-S."/>
            <person name="Doroghazi J.R."/>
            <person name="Metcalf W."/>
        </authorList>
    </citation>
    <scope>NUCLEOTIDE SEQUENCE [LARGE SCALE GENOMIC DNA]</scope>
    <source>
        <strain evidence="2 3">ATCC 31215</strain>
    </source>
</reference>
<organism evidence="2 3">
    <name type="scientific">Streptomyces rubellomurinus (strain ATCC 31215)</name>
    <dbReference type="NCBI Taxonomy" id="359131"/>
    <lineage>
        <taxon>Bacteria</taxon>
        <taxon>Bacillati</taxon>
        <taxon>Actinomycetota</taxon>
        <taxon>Actinomycetes</taxon>
        <taxon>Kitasatosporales</taxon>
        <taxon>Streptomycetaceae</taxon>
        <taxon>Streptomyces</taxon>
    </lineage>
</organism>
<keyword evidence="3" id="KW-1185">Reference proteome</keyword>
<gene>
    <name evidence="2" type="ORF">VM95_00930</name>
</gene>
<accession>A0A0F2TNK9</accession>
<dbReference type="EMBL" id="JZKH01000001">
    <property type="protein sequence ID" value="KJS63895.1"/>
    <property type="molecule type" value="Genomic_DNA"/>
</dbReference>
<evidence type="ECO:0000313" key="2">
    <source>
        <dbReference type="EMBL" id="KJS63895.1"/>
    </source>
</evidence>
<dbReference type="AlphaFoldDB" id="A0A0F2TNK9"/>
<feature type="domain" description="DUF5655" evidence="1">
    <location>
        <begin position="198"/>
        <end position="303"/>
    </location>
</feature>
<sequence length="307" mass="34244">MAGLQVFRVAGGDVRRVEGATVEFERDLQRLVEANMEEMLGGVRFMASEYSTGPVHRGRIDSLGLDEDGSPVLVEYKRTSSQSVLSQGLFYLAWLIENRGEFEALVEQRLGPEAAKQVDWSRPRVICIAADYARYDLVAAGMSHHRVDLVVYRRYGDDLVTLDLAASVAGGCGSSTVGQSERMRPSSPVRRTVSDALTQVRSELRELYEELDARLLDLGEGHSVELQHYVAYRRRRNFACVRVLAREQALVVFLRVDPATVQLVPGWTRDVRKIGHLGTGELEVRIASVEDLDRSMSLLRTSYAAAT</sequence>
<protein>
    <recommendedName>
        <fullName evidence="1">DUF5655 domain-containing protein</fullName>
    </recommendedName>
</protein>
<name>A0A0F2TNK9_STRR3</name>
<comment type="caution">
    <text evidence="2">The sequence shown here is derived from an EMBL/GenBank/DDBJ whole genome shotgun (WGS) entry which is preliminary data.</text>
</comment>
<dbReference type="InterPro" id="IPR011856">
    <property type="entry name" value="tRNA_endonuc-like_dom_sf"/>
</dbReference>
<dbReference type="InterPro" id="IPR043714">
    <property type="entry name" value="DUF5655"/>
</dbReference>